<sequence length="327" mass="35874">MTVYSQHPNRGKVQILATYRGPGGVVSSTVTSVDDSARAAPIVDALNRISACATVPVSVWDTRGDRVRSYPDDHLAALTAPSVRGELLEGAHSLWYEKATWLLHQALTDLDAATAAVPAPVQKAITAELETEARGLRDALVEYSEGIEIPETENQRYWDFQSPFVAFEGGLEGLSAEDRERLNRMERGATAEQLRQGVADLRLLLDAHARCTNAEAMFMDDFTITDDPFDYYLNVDAPRPNGKHGRDDWRIEIGLWVSDLDDPDDLTSATGQTVVSCFRPAPPTVAEIVTLLNRSGGRSEQLAAWAKTPVGEALDGTDFVVTQRYDN</sequence>
<name>A0ABV5ZPM9_9PSEU</name>
<keyword evidence="2" id="KW-1185">Reference proteome</keyword>
<evidence type="ECO:0000313" key="2">
    <source>
        <dbReference type="Proteomes" id="UP001589693"/>
    </source>
</evidence>
<evidence type="ECO:0000313" key="1">
    <source>
        <dbReference type="EMBL" id="MFB9902859.1"/>
    </source>
</evidence>
<dbReference type="Proteomes" id="UP001589693">
    <property type="component" value="Unassembled WGS sequence"/>
</dbReference>
<organism evidence="1 2">
    <name type="scientific">Allokutzneria oryzae</name>
    <dbReference type="NCBI Taxonomy" id="1378989"/>
    <lineage>
        <taxon>Bacteria</taxon>
        <taxon>Bacillati</taxon>
        <taxon>Actinomycetota</taxon>
        <taxon>Actinomycetes</taxon>
        <taxon>Pseudonocardiales</taxon>
        <taxon>Pseudonocardiaceae</taxon>
        <taxon>Allokutzneria</taxon>
    </lineage>
</organism>
<proteinExistence type="predicted"/>
<reference evidence="1 2" key="1">
    <citation type="submission" date="2024-09" db="EMBL/GenBank/DDBJ databases">
        <authorList>
            <person name="Sun Q."/>
            <person name="Mori K."/>
        </authorList>
    </citation>
    <scope>NUCLEOTIDE SEQUENCE [LARGE SCALE GENOMIC DNA]</scope>
    <source>
        <strain evidence="1 2">TBRC 7907</strain>
    </source>
</reference>
<accession>A0ABV5ZPM9</accession>
<protein>
    <submittedName>
        <fullName evidence="1">Uncharacterized protein</fullName>
    </submittedName>
</protein>
<comment type="caution">
    <text evidence="1">The sequence shown here is derived from an EMBL/GenBank/DDBJ whole genome shotgun (WGS) entry which is preliminary data.</text>
</comment>
<dbReference type="RefSeq" id="WP_377849964.1">
    <property type="nucleotide sequence ID" value="NZ_JBHLZU010000002.1"/>
</dbReference>
<gene>
    <name evidence="1" type="ORF">ACFFQA_02795</name>
</gene>
<dbReference type="EMBL" id="JBHLZU010000002">
    <property type="protein sequence ID" value="MFB9902859.1"/>
    <property type="molecule type" value="Genomic_DNA"/>
</dbReference>